<dbReference type="Proteomes" id="UP000013101">
    <property type="component" value="Unassembled WGS sequence"/>
</dbReference>
<evidence type="ECO:0000256" key="1">
    <source>
        <dbReference type="SAM" id="MobiDB-lite"/>
    </source>
</evidence>
<dbReference type="AlphaFoldDB" id="N9MM79"/>
<comment type="caution">
    <text evidence="3">The sequence shown here is derived from an EMBL/GenBank/DDBJ whole genome shotgun (WGS) entry which is preliminary data.</text>
</comment>
<gene>
    <name evidence="3" type="ORF">F897_01462</name>
</gene>
<evidence type="ECO:0000313" key="3">
    <source>
        <dbReference type="EMBL" id="ENX09668.1"/>
    </source>
</evidence>
<evidence type="ECO:0000313" key="4">
    <source>
        <dbReference type="Proteomes" id="UP000013101"/>
    </source>
</evidence>
<reference evidence="3 4" key="1">
    <citation type="submission" date="2013-02" db="EMBL/GenBank/DDBJ databases">
        <title>The Genome Sequence of Acinetobacter sp. NIPH 2171.</title>
        <authorList>
            <consortium name="The Broad Institute Genome Sequencing Platform"/>
            <consortium name="The Broad Institute Genome Sequencing Center for Infectious Disease"/>
            <person name="Cerqueira G."/>
            <person name="Feldgarden M."/>
            <person name="Courvalin P."/>
            <person name="Perichon B."/>
            <person name="Grillot-Courvalin C."/>
            <person name="Clermont D."/>
            <person name="Rocha E."/>
            <person name="Yoon E.-J."/>
            <person name="Nemec A."/>
            <person name="Walker B."/>
            <person name="Young S.K."/>
            <person name="Zeng Q."/>
            <person name="Gargeya S."/>
            <person name="Fitzgerald M."/>
            <person name="Haas B."/>
            <person name="Abouelleil A."/>
            <person name="Alvarado L."/>
            <person name="Arachchi H.M."/>
            <person name="Berlin A.M."/>
            <person name="Chapman S.B."/>
            <person name="Dewar J."/>
            <person name="Goldberg J."/>
            <person name="Griggs A."/>
            <person name="Gujja S."/>
            <person name="Hansen M."/>
            <person name="Howarth C."/>
            <person name="Imamovic A."/>
            <person name="Larimer J."/>
            <person name="McCowan C."/>
            <person name="Murphy C."/>
            <person name="Neiman D."/>
            <person name="Pearson M."/>
            <person name="Priest M."/>
            <person name="Roberts A."/>
            <person name="Saif S."/>
            <person name="Shea T."/>
            <person name="Sisk P."/>
            <person name="Sykes S."/>
            <person name="Wortman J."/>
            <person name="Nusbaum C."/>
            <person name="Birren B."/>
        </authorList>
    </citation>
    <scope>NUCLEOTIDE SEQUENCE [LARGE SCALE GENOMIC DNA]</scope>
    <source>
        <strain evidence="3 4">NIPH 2171</strain>
    </source>
</reference>
<dbReference type="HOGENOM" id="CLU_154356_0_0_6"/>
<organism evidence="3 4">
    <name type="scientific">Acinetobacter variabilis</name>
    <dbReference type="NCBI Taxonomy" id="70346"/>
    <lineage>
        <taxon>Bacteria</taxon>
        <taxon>Pseudomonadati</taxon>
        <taxon>Pseudomonadota</taxon>
        <taxon>Gammaproteobacteria</taxon>
        <taxon>Moraxellales</taxon>
        <taxon>Moraxellaceae</taxon>
        <taxon>Acinetobacter</taxon>
    </lineage>
</organism>
<feature type="region of interest" description="Disordered" evidence="1">
    <location>
        <begin position="112"/>
        <end position="137"/>
    </location>
</feature>
<protein>
    <recommendedName>
        <fullName evidence="5">DUF5086 domain-containing protein</fullName>
    </recommendedName>
</protein>
<feature type="chain" id="PRO_5004146820" description="DUF5086 domain-containing protein" evidence="2">
    <location>
        <begin position="22"/>
        <end position="137"/>
    </location>
</feature>
<feature type="signal peptide" evidence="2">
    <location>
        <begin position="1"/>
        <end position="21"/>
    </location>
</feature>
<dbReference type="PATRIC" id="fig|1217693.3.peg.1414"/>
<evidence type="ECO:0008006" key="5">
    <source>
        <dbReference type="Google" id="ProtNLM"/>
    </source>
</evidence>
<dbReference type="RefSeq" id="WP_005234609.1">
    <property type="nucleotide sequence ID" value="NZ_CP083658.1"/>
</dbReference>
<sequence length="137" mass="15830">MTKFKIYLSLLLLNFTSLATATVIHPSSRFLGCEDVKDLAQEVMLFRLKGAPQKWMIQQIKQHYGAENDLHAVIGIKLTEKAFKYEILHDQFERSALIKNFAIDHYNECEKSISDHDQSKQENNGITPPSEREILEH</sequence>
<name>N9MM79_9GAMM</name>
<accession>N9MM79</accession>
<proteinExistence type="predicted"/>
<evidence type="ECO:0000256" key="2">
    <source>
        <dbReference type="SAM" id="SignalP"/>
    </source>
</evidence>
<keyword evidence="2" id="KW-0732">Signal</keyword>
<dbReference type="EMBL" id="APRS01000009">
    <property type="protein sequence ID" value="ENX09668.1"/>
    <property type="molecule type" value="Genomic_DNA"/>
</dbReference>